<dbReference type="Proteomes" id="UP000823850">
    <property type="component" value="Unassembled WGS sequence"/>
</dbReference>
<evidence type="ECO:0000313" key="2">
    <source>
        <dbReference type="Proteomes" id="UP000823850"/>
    </source>
</evidence>
<name>A0A9D2R9C9_9FIRM</name>
<reference evidence="1" key="2">
    <citation type="submission" date="2021-04" db="EMBL/GenBank/DDBJ databases">
        <authorList>
            <person name="Gilroy R."/>
        </authorList>
    </citation>
    <scope>NUCLEOTIDE SEQUENCE</scope>
    <source>
        <strain evidence="1">ChiW19-6364</strain>
    </source>
</reference>
<reference evidence="1" key="1">
    <citation type="journal article" date="2021" name="PeerJ">
        <title>Extensive microbial diversity within the chicken gut microbiome revealed by metagenomics and culture.</title>
        <authorList>
            <person name="Gilroy R."/>
            <person name="Ravi A."/>
            <person name="Getino M."/>
            <person name="Pursley I."/>
            <person name="Horton D.L."/>
            <person name="Alikhan N.F."/>
            <person name="Baker D."/>
            <person name="Gharbi K."/>
            <person name="Hall N."/>
            <person name="Watson M."/>
            <person name="Adriaenssens E.M."/>
            <person name="Foster-Nyarko E."/>
            <person name="Jarju S."/>
            <person name="Secka A."/>
            <person name="Antonio M."/>
            <person name="Oren A."/>
            <person name="Chaudhuri R.R."/>
            <person name="La Ragione R."/>
            <person name="Hildebrand F."/>
            <person name="Pallen M.J."/>
        </authorList>
    </citation>
    <scope>NUCLEOTIDE SEQUENCE</scope>
    <source>
        <strain evidence="1">ChiW19-6364</strain>
    </source>
</reference>
<gene>
    <name evidence="1" type="ORF">H9913_13085</name>
</gene>
<dbReference type="EMBL" id="DWUX01000226">
    <property type="protein sequence ID" value="HJD40944.1"/>
    <property type="molecule type" value="Genomic_DNA"/>
</dbReference>
<dbReference type="InterPro" id="IPR041881">
    <property type="entry name" value="PqqD_sf"/>
</dbReference>
<proteinExistence type="predicted"/>
<comment type="caution">
    <text evidence="1">The sequence shown here is derived from an EMBL/GenBank/DDBJ whole genome shotgun (WGS) entry which is preliminary data.</text>
</comment>
<sequence>MEEEGKKISDTDRERRYQISEDFVLRQIGGEYAVIPIGEASSISNAVMSPNDSAVFLWKQFMEPNTEEKVIAKVLEEYEAPEEKVEDDVHRFIQESLRRQILKEVD</sequence>
<organism evidence="1 2">
    <name type="scientific">Candidatus Blautia stercoripullorum</name>
    <dbReference type="NCBI Taxonomy" id="2838502"/>
    <lineage>
        <taxon>Bacteria</taxon>
        <taxon>Bacillati</taxon>
        <taxon>Bacillota</taxon>
        <taxon>Clostridia</taxon>
        <taxon>Lachnospirales</taxon>
        <taxon>Lachnospiraceae</taxon>
        <taxon>Blautia</taxon>
    </lineage>
</organism>
<dbReference type="InterPro" id="IPR008792">
    <property type="entry name" value="PQQD"/>
</dbReference>
<accession>A0A9D2R9C9</accession>
<dbReference type="Pfam" id="PF05402">
    <property type="entry name" value="PqqD"/>
    <property type="match status" value="1"/>
</dbReference>
<evidence type="ECO:0000313" key="1">
    <source>
        <dbReference type="EMBL" id="HJD40944.1"/>
    </source>
</evidence>
<dbReference type="Gene3D" id="1.10.10.1150">
    <property type="entry name" value="Coenzyme PQQ synthesis protein D (PqqD)"/>
    <property type="match status" value="1"/>
</dbReference>
<protein>
    <submittedName>
        <fullName evidence="1">PqqD family protein</fullName>
    </submittedName>
</protein>
<dbReference type="AlphaFoldDB" id="A0A9D2R9C9"/>